<dbReference type="FunFam" id="1.20.200.10:FF:000002">
    <property type="entry name" value="Argininosuccinate lyase"/>
    <property type="match status" value="1"/>
</dbReference>
<comment type="catalytic activity">
    <reaction evidence="1">
        <text>2-(N(omega)-L-arginino)succinate = fumarate + L-arginine</text>
        <dbReference type="Rhea" id="RHEA:24020"/>
        <dbReference type="ChEBI" id="CHEBI:29806"/>
        <dbReference type="ChEBI" id="CHEBI:32682"/>
        <dbReference type="ChEBI" id="CHEBI:57472"/>
        <dbReference type="EC" id="4.3.2.1"/>
    </reaction>
</comment>
<dbReference type="InterPro" id="IPR023606">
    <property type="entry name" value="CoA-Trfase_III_dom_1_sf"/>
</dbReference>
<dbReference type="SUPFAM" id="SSF89796">
    <property type="entry name" value="CoA-transferase family III (CaiB/BaiF)"/>
    <property type="match status" value="1"/>
</dbReference>
<dbReference type="Gene3D" id="3.30.1540.10">
    <property type="entry name" value="formyl-coa transferase, domain 3"/>
    <property type="match status" value="1"/>
</dbReference>
<evidence type="ECO:0000259" key="9">
    <source>
        <dbReference type="Pfam" id="PF14698"/>
    </source>
</evidence>
<dbReference type="PROSITE" id="PS00163">
    <property type="entry name" value="FUMARATE_LYASES"/>
    <property type="match status" value="1"/>
</dbReference>
<sequence length="832" mass="91806">MALSNITVFEMSGLAPAPFAGLILSDFGANVIRIDRSGGLQSDVLTRNKRSLAMDLKNPDAIQALLMLFKSADVILDPFRPGVMEKLGLGPEVVMAINPRIIYARLSGYGQSTGSISRAAGHDINYLAISGALSLLGRQQENPYFPLNILADFAGGGLMCVMGILMALVERLRSGKGQVVDSSLTAGTAYLVTHAYLFQKHGFVLDSDRGTNLLDGGAHFYEVYRTKDNQYMAVGAIEPQFYACLLEKLNLDASTLPDQLDRSSWPKMKSMFQEIFSAKTQYEWTCLFDATDACVTPVLSFQHPIPHTDQATDIRWPTQALPPQPAPSLSRTPARSYQPTDEMPFLEPGVHSVEILEEFGMTKSQIEALLNSKTKLWGGRFSGAVDPLMDAFNASIHFDKRMYAADCIGSIAYAKALAKNNIISAEERDQLVDGLQKVMQEWESGEFVIKAGDEDIHTANERRLGELVGSVAGKLHTGRSRNDQVATDMRLWLRDEATKILAHLKELIAVAVSRAEKELDALMPGYTHLQRAQPIRWSHFLLSHAWLWRSDAERLEQLIERLNVLPLGSGALAGHVFNIDRSFLAKELGFRDYIHNSLYAVSDRDFVAEFLFWASLTMVHISRIAEDLIIYSSAEFGFVKLADAYSTGSSLMPQKKNPDSLELLRGKSGRVFGGMSGFMMSYKGIPSTYNKDLQEDKEPMFDAADTLSGSLQITAGVLSTLSIFPEKMLASLSADMLATDLAEYLVRKGVPFRETHHISGAAVKMAEDRQGSLSDLSVDDLKTLHPSFTDDVASVWSFETSIENRNTPGGTAKSSVLEQINLLKTWLSSKTH</sequence>
<dbReference type="InterPro" id="IPR003673">
    <property type="entry name" value="CoA-Trfase_fam_III"/>
</dbReference>
<feature type="domain" description="Argininosuccinate lyase C-terminal" evidence="9">
    <location>
        <begin position="736"/>
        <end position="803"/>
    </location>
</feature>
<evidence type="ECO:0000256" key="5">
    <source>
        <dbReference type="ARBA" id="ARBA00012338"/>
    </source>
</evidence>
<dbReference type="FunCoup" id="A0A1C7ND64">
    <property type="interactions" value="404"/>
</dbReference>
<evidence type="ECO:0000313" key="11">
    <source>
        <dbReference type="Proteomes" id="UP000093000"/>
    </source>
</evidence>
<dbReference type="FunFam" id="1.10.275.10:FF:000002">
    <property type="entry name" value="Argininosuccinate lyase"/>
    <property type="match status" value="1"/>
</dbReference>
<dbReference type="AlphaFoldDB" id="A0A1C7ND64"/>
<feature type="domain" description="Fumarate lyase N-terminal" evidence="8">
    <location>
        <begin position="379"/>
        <end position="673"/>
    </location>
</feature>
<dbReference type="Gene3D" id="3.40.50.10540">
    <property type="entry name" value="Crotonobetainyl-coa:carnitine coa-transferase, domain 1"/>
    <property type="match status" value="1"/>
</dbReference>
<dbReference type="InterPro" id="IPR029419">
    <property type="entry name" value="Arg_succ_lyase_C"/>
</dbReference>
<reference evidence="10 11" key="1">
    <citation type="submission" date="2016-03" db="EMBL/GenBank/DDBJ databases">
        <title>Choanephora cucurbitarum.</title>
        <authorList>
            <person name="Min B."/>
            <person name="Park H."/>
            <person name="Park J.-H."/>
            <person name="Shin H.-D."/>
            <person name="Choi I.-G."/>
        </authorList>
    </citation>
    <scope>NUCLEOTIDE SEQUENCE [LARGE SCALE GENOMIC DNA]</scope>
    <source>
        <strain evidence="10 11">KUS-F28377</strain>
    </source>
</reference>
<keyword evidence="10" id="KW-0456">Lyase</keyword>
<evidence type="ECO:0000256" key="7">
    <source>
        <dbReference type="ARBA" id="ARBA00032749"/>
    </source>
</evidence>
<dbReference type="Gene3D" id="1.10.275.10">
    <property type="entry name" value="Fumarase/aspartase (N-terminal domain)"/>
    <property type="match status" value="1"/>
</dbReference>
<dbReference type="STRING" id="101091.A0A1C7ND64"/>
<dbReference type="InterPro" id="IPR020557">
    <property type="entry name" value="Fumarate_lyase_CS"/>
</dbReference>
<keyword evidence="11" id="KW-1185">Reference proteome</keyword>
<dbReference type="InterPro" id="IPR009049">
    <property type="entry name" value="Argininosuccinate_lyase"/>
</dbReference>
<dbReference type="InParanoid" id="A0A1C7ND64"/>
<dbReference type="EC" id="4.3.2.1" evidence="5"/>
<dbReference type="PRINTS" id="PR00149">
    <property type="entry name" value="FUMRATELYASE"/>
</dbReference>
<organism evidence="10 11">
    <name type="scientific">Choanephora cucurbitarum</name>
    <dbReference type="NCBI Taxonomy" id="101091"/>
    <lineage>
        <taxon>Eukaryota</taxon>
        <taxon>Fungi</taxon>
        <taxon>Fungi incertae sedis</taxon>
        <taxon>Mucoromycota</taxon>
        <taxon>Mucoromycotina</taxon>
        <taxon>Mucoromycetes</taxon>
        <taxon>Mucorales</taxon>
        <taxon>Mucorineae</taxon>
        <taxon>Choanephoraceae</taxon>
        <taxon>Choanephoroideae</taxon>
        <taxon>Choanephora</taxon>
    </lineage>
</organism>
<dbReference type="InterPro" id="IPR024083">
    <property type="entry name" value="Fumarase/histidase_N"/>
</dbReference>
<dbReference type="InterPro" id="IPR022761">
    <property type="entry name" value="Fumarate_lyase_N"/>
</dbReference>
<dbReference type="HAMAP" id="MF_00006">
    <property type="entry name" value="Arg_succ_lyase"/>
    <property type="match status" value="1"/>
</dbReference>
<comment type="similarity">
    <text evidence="3">Belongs to the CoA-transferase III family.</text>
</comment>
<dbReference type="InterPro" id="IPR008948">
    <property type="entry name" value="L-Aspartase-like"/>
</dbReference>
<gene>
    <name evidence="10" type="primary">argx</name>
    <name evidence="10" type="ORF">A0J61_05257</name>
</gene>
<dbReference type="PRINTS" id="PR00145">
    <property type="entry name" value="ARGSUCLYASE"/>
</dbReference>
<evidence type="ECO:0000256" key="6">
    <source>
        <dbReference type="ARBA" id="ARBA00019698"/>
    </source>
</evidence>
<dbReference type="NCBIfam" id="TIGR00838">
    <property type="entry name" value="argH"/>
    <property type="match status" value="1"/>
</dbReference>
<dbReference type="Pfam" id="PF02515">
    <property type="entry name" value="CoA_transf_3"/>
    <property type="match status" value="1"/>
</dbReference>
<dbReference type="GO" id="GO:0004056">
    <property type="term" value="F:argininosuccinate lyase activity"/>
    <property type="evidence" value="ECO:0007669"/>
    <property type="project" value="UniProtKB-EC"/>
</dbReference>
<dbReference type="CDD" id="cd01359">
    <property type="entry name" value="Argininosuccinate_lyase"/>
    <property type="match status" value="1"/>
</dbReference>
<protein>
    <recommendedName>
        <fullName evidence="6">Argininosuccinate lyase</fullName>
        <ecNumber evidence="5">4.3.2.1</ecNumber>
    </recommendedName>
    <alternativeName>
        <fullName evidence="7">Arginosuccinase</fullName>
    </alternativeName>
</protein>
<dbReference type="PANTHER" id="PTHR43814">
    <property type="entry name" value="ARGININOSUCCINATE LYASE"/>
    <property type="match status" value="1"/>
</dbReference>
<dbReference type="Pfam" id="PF14698">
    <property type="entry name" value="ASL_C2"/>
    <property type="match status" value="1"/>
</dbReference>
<comment type="caution">
    <text evidence="10">The sequence shown here is derived from an EMBL/GenBank/DDBJ whole genome shotgun (WGS) entry which is preliminary data.</text>
</comment>
<evidence type="ECO:0000256" key="1">
    <source>
        <dbReference type="ARBA" id="ARBA00000985"/>
    </source>
</evidence>
<evidence type="ECO:0000313" key="10">
    <source>
        <dbReference type="EMBL" id="OBZ86699.1"/>
    </source>
</evidence>
<dbReference type="Gene3D" id="1.10.40.30">
    <property type="entry name" value="Fumarase/aspartase (C-terminal domain)"/>
    <property type="match status" value="1"/>
</dbReference>
<dbReference type="InterPro" id="IPR000362">
    <property type="entry name" value="Fumarate_lyase_fam"/>
</dbReference>
<dbReference type="Pfam" id="PF00206">
    <property type="entry name" value="Lyase_1"/>
    <property type="match status" value="1"/>
</dbReference>
<dbReference type="PANTHER" id="PTHR43814:SF1">
    <property type="entry name" value="ARGININOSUCCINATE LYASE"/>
    <property type="match status" value="1"/>
</dbReference>
<name>A0A1C7ND64_9FUNG</name>
<proteinExistence type="inferred from homology"/>
<dbReference type="OrthoDB" id="2561043at2759"/>
<dbReference type="EMBL" id="LUGH01000279">
    <property type="protein sequence ID" value="OBZ86699.1"/>
    <property type="molecule type" value="Genomic_DNA"/>
</dbReference>
<dbReference type="InterPro" id="IPR044855">
    <property type="entry name" value="CoA-Trfase_III_dom3_sf"/>
</dbReference>
<dbReference type="FunFam" id="1.10.40.30:FF:000001">
    <property type="entry name" value="Argininosuccinate lyase"/>
    <property type="match status" value="1"/>
</dbReference>
<dbReference type="Proteomes" id="UP000093000">
    <property type="component" value="Unassembled WGS sequence"/>
</dbReference>
<accession>A0A1C7ND64</accession>
<evidence type="ECO:0000256" key="4">
    <source>
        <dbReference type="ARBA" id="ARBA00010755"/>
    </source>
</evidence>
<dbReference type="GO" id="GO:0042450">
    <property type="term" value="P:L-arginine biosynthetic process via ornithine"/>
    <property type="evidence" value="ECO:0007669"/>
    <property type="project" value="InterPro"/>
</dbReference>
<evidence type="ECO:0000256" key="3">
    <source>
        <dbReference type="ARBA" id="ARBA00008383"/>
    </source>
</evidence>
<evidence type="ECO:0000259" key="8">
    <source>
        <dbReference type="Pfam" id="PF00206"/>
    </source>
</evidence>
<dbReference type="Gene3D" id="1.20.200.10">
    <property type="entry name" value="Fumarase/aspartase (Central domain)"/>
    <property type="match status" value="1"/>
</dbReference>
<dbReference type="SUPFAM" id="SSF48557">
    <property type="entry name" value="L-aspartase-like"/>
    <property type="match status" value="1"/>
</dbReference>
<evidence type="ECO:0000256" key="2">
    <source>
        <dbReference type="ARBA" id="ARBA00004941"/>
    </source>
</evidence>
<comment type="pathway">
    <text evidence="2">Amino-acid biosynthesis; L-arginine biosynthesis; L-arginine from L-ornithine and carbamoyl phosphate: step 3/3.</text>
</comment>
<dbReference type="GO" id="GO:0005829">
    <property type="term" value="C:cytosol"/>
    <property type="evidence" value="ECO:0007669"/>
    <property type="project" value="TreeGrafter"/>
</dbReference>
<comment type="similarity">
    <text evidence="4">Belongs to the lyase 1 family. Argininosuccinate lyase subfamily.</text>
</comment>